<dbReference type="EMBL" id="HQ214611">
    <property type="protein sequence ID" value="ADQ54409.1"/>
    <property type="molecule type" value="Genomic_DNA"/>
</dbReference>
<sequence>MANPLDHKIKEYLRKLDPTILDIDNIQSISTHKIGLGESNLNYLAIINGKKFNIRINMYPHFPKKSENEFNSLKIVEPLGITPKVFHYEASKEILGETFIILEYLDGRSLNKYKKIGGDVIRKLGVAVAQLHNTNINNIENRLKRHGSSKMDLLNIIKQMIEYINRKRKHYFPIRGVFENVLEKSYKHLQRLNFPIKPSYVLGHGDIDPSNVISSQRKLKLIDWEDLGLMDPALEIVGLFDSFDLSNKEKELFLKGYLEVREDTSLKKKLPIFLPFQIFRVFCWAIMHIYELGEGETNEVFLKEQDLKEHIDYTEKMFTKCKKAEIIDKDVRWNISEIVPEHYLKLTT</sequence>
<evidence type="ECO:0000259" key="1">
    <source>
        <dbReference type="Pfam" id="PF01636"/>
    </source>
</evidence>
<dbReference type="AlphaFoldDB" id="G9BAQ3"/>
<organism evidence="2">
    <name type="scientific">uncultured marine crenarchaeote E37-7F</name>
    <dbReference type="NCBI Taxonomy" id="907717"/>
    <lineage>
        <taxon>Archaea</taxon>
        <taxon>Candidatus Bathyarchaeota</taxon>
        <taxon>environmental samples</taxon>
    </lineage>
</organism>
<gene>
    <name evidence="2" type="ORF">E37-7F_26</name>
</gene>
<keyword evidence="2" id="KW-0418">Kinase</keyword>
<dbReference type="InterPro" id="IPR051678">
    <property type="entry name" value="AGP_Transferase"/>
</dbReference>
<reference evidence="2" key="1">
    <citation type="journal article" date="2012" name="Environ. Microbiol.">
        <title>Genetic structure of three fosmid-fragments encoding 16S rRNA genes of the Miscellaneous Crenarchaeotic Group (MCG): implications for physiology and evolution of marine sedimentary archaea.</title>
        <authorList>
            <person name="Li P.Y."/>
            <person name="Xie B.B."/>
            <person name="Zhang X.Y."/>
            <person name="Qin Q.L."/>
            <person name="Dang H.Y."/>
            <person name="Wang X.M."/>
            <person name="Chen X.L."/>
            <person name="Yu J."/>
            <person name="Zhang Y.Z."/>
        </authorList>
    </citation>
    <scope>NUCLEOTIDE SEQUENCE</scope>
</reference>
<accession>G9BAQ3</accession>
<protein>
    <submittedName>
        <fullName evidence="2">Choline/ethanolamine kinase</fullName>
    </submittedName>
</protein>
<dbReference type="Gene3D" id="3.90.1200.10">
    <property type="match status" value="1"/>
</dbReference>
<feature type="domain" description="Aminoglycoside phosphotransferase" evidence="1">
    <location>
        <begin position="33"/>
        <end position="258"/>
    </location>
</feature>
<dbReference type="InterPro" id="IPR011009">
    <property type="entry name" value="Kinase-like_dom_sf"/>
</dbReference>
<proteinExistence type="predicted"/>
<dbReference type="GO" id="GO:0016301">
    <property type="term" value="F:kinase activity"/>
    <property type="evidence" value="ECO:0007669"/>
    <property type="project" value="UniProtKB-KW"/>
</dbReference>
<dbReference type="PANTHER" id="PTHR21310">
    <property type="entry name" value="AMINOGLYCOSIDE PHOSPHOTRANSFERASE-RELATED-RELATED"/>
    <property type="match status" value="1"/>
</dbReference>
<keyword evidence="2" id="KW-0808">Transferase</keyword>
<evidence type="ECO:0000313" key="2">
    <source>
        <dbReference type="EMBL" id="ADQ54409.1"/>
    </source>
</evidence>
<dbReference type="InterPro" id="IPR002575">
    <property type="entry name" value="Aminoglycoside_PTrfase"/>
</dbReference>
<name>G9BAQ3_9ARCH</name>
<dbReference type="Pfam" id="PF01636">
    <property type="entry name" value="APH"/>
    <property type="match status" value="1"/>
</dbReference>
<dbReference type="SUPFAM" id="SSF56112">
    <property type="entry name" value="Protein kinase-like (PK-like)"/>
    <property type="match status" value="1"/>
</dbReference>